<accession>A0ABV9W6F6</accession>
<evidence type="ECO:0000313" key="1">
    <source>
        <dbReference type="EMBL" id="MFC5003919.1"/>
    </source>
</evidence>
<dbReference type="RefSeq" id="WP_380123305.1">
    <property type="nucleotide sequence ID" value="NZ_JBHSIU010000054.1"/>
</dbReference>
<name>A0ABV9W6F6_9ACTN</name>
<dbReference type="EMBL" id="JBHSIU010000054">
    <property type="protein sequence ID" value="MFC5003919.1"/>
    <property type="molecule type" value="Genomic_DNA"/>
</dbReference>
<protein>
    <submittedName>
        <fullName evidence="1">Uncharacterized protein</fullName>
    </submittedName>
</protein>
<reference evidence="2" key="1">
    <citation type="journal article" date="2019" name="Int. J. Syst. Evol. Microbiol.">
        <title>The Global Catalogue of Microorganisms (GCM) 10K type strain sequencing project: providing services to taxonomists for standard genome sequencing and annotation.</title>
        <authorList>
            <consortium name="The Broad Institute Genomics Platform"/>
            <consortium name="The Broad Institute Genome Sequencing Center for Infectious Disease"/>
            <person name="Wu L."/>
            <person name="Ma J."/>
        </authorList>
    </citation>
    <scope>NUCLEOTIDE SEQUENCE [LARGE SCALE GENOMIC DNA]</scope>
    <source>
        <strain evidence="2">CGMCC 4.7152</strain>
    </source>
</reference>
<evidence type="ECO:0000313" key="2">
    <source>
        <dbReference type="Proteomes" id="UP001595912"/>
    </source>
</evidence>
<dbReference type="Proteomes" id="UP001595912">
    <property type="component" value="Unassembled WGS sequence"/>
</dbReference>
<sequence>MLIDHAVDILAAHGTELDVPVLLAALTTAAEAGEWCAAETPARGLGRLGVAEAVPTLRFLWAETTHSYARADYLAGLTGAAAPAVAAEYLDEATDDCEPHVRDLATGVE</sequence>
<proteinExistence type="predicted"/>
<organism evidence="1 2">
    <name type="scientific">Dactylosporangium cerinum</name>
    <dbReference type="NCBI Taxonomy" id="1434730"/>
    <lineage>
        <taxon>Bacteria</taxon>
        <taxon>Bacillati</taxon>
        <taxon>Actinomycetota</taxon>
        <taxon>Actinomycetes</taxon>
        <taxon>Micromonosporales</taxon>
        <taxon>Micromonosporaceae</taxon>
        <taxon>Dactylosporangium</taxon>
    </lineage>
</organism>
<gene>
    <name evidence="1" type="ORF">ACFPIJ_39605</name>
</gene>
<comment type="caution">
    <text evidence="1">The sequence shown here is derived from an EMBL/GenBank/DDBJ whole genome shotgun (WGS) entry which is preliminary data.</text>
</comment>
<keyword evidence="2" id="KW-1185">Reference proteome</keyword>